<keyword evidence="2" id="KW-1185">Reference proteome</keyword>
<gene>
    <name evidence="1" type="ORF">SAMN05720469_11836</name>
</gene>
<evidence type="ECO:0000313" key="1">
    <source>
        <dbReference type="EMBL" id="SHK80177.1"/>
    </source>
</evidence>
<dbReference type="EMBL" id="FRAW01000018">
    <property type="protein sequence ID" value="SHK80177.1"/>
    <property type="molecule type" value="Genomic_DNA"/>
</dbReference>
<dbReference type="AlphaFoldDB" id="A0A1M6VF56"/>
<name>A0A1M6VF56_9BACT</name>
<evidence type="ECO:0000313" key="2">
    <source>
        <dbReference type="Proteomes" id="UP000184275"/>
    </source>
</evidence>
<reference evidence="2" key="1">
    <citation type="submission" date="2016-11" db="EMBL/GenBank/DDBJ databases">
        <authorList>
            <person name="Varghese N."/>
            <person name="Submissions S."/>
        </authorList>
    </citation>
    <scope>NUCLEOTIDE SEQUENCE [LARGE SCALE GENOMIC DNA]</scope>
    <source>
        <strain evidence="2">UWOS</strain>
    </source>
</reference>
<organism evidence="1 2">
    <name type="scientific">Fibrobacter intestinalis</name>
    <dbReference type="NCBI Taxonomy" id="28122"/>
    <lineage>
        <taxon>Bacteria</taxon>
        <taxon>Pseudomonadati</taxon>
        <taxon>Fibrobacterota</taxon>
        <taxon>Fibrobacteria</taxon>
        <taxon>Fibrobacterales</taxon>
        <taxon>Fibrobacteraceae</taxon>
        <taxon>Fibrobacter</taxon>
    </lineage>
</organism>
<dbReference type="RefSeq" id="WP_073304742.1">
    <property type="nucleotide sequence ID" value="NZ_FRAW01000018.1"/>
</dbReference>
<protein>
    <submittedName>
        <fullName evidence="1">Uncharacterized protein</fullName>
    </submittedName>
</protein>
<sequence>MRDYIDANRPFAPGESAIVDSAGIAAAPQNILNQRYIEKSEEVVLFLDLATFHRKLLNQETRLRHNGNLNHTKFYWQQHLILSLRSIAHSFVYTL</sequence>
<proteinExistence type="predicted"/>
<dbReference type="Proteomes" id="UP000184275">
    <property type="component" value="Unassembled WGS sequence"/>
</dbReference>
<accession>A0A1M6VF56</accession>